<gene>
    <name evidence="1" type="ORF">GUITHDRAFT_110229</name>
</gene>
<sequence length="71" mass="7912">MIVAVTEILKVFPSGVEVDGEATPHVSGWLEVEIVYPKEKTKLLHSKKNGQGYIDTHEKLQRILKGIQDAV</sequence>
<evidence type="ECO:0000313" key="2">
    <source>
        <dbReference type="EnsemblProtists" id="EKX43774"/>
    </source>
</evidence>
<dbReference type="EnsemblProtists" id="EKX43774">
    <property type="protein sequence ID" value="EKX43774"/>
    <property type="gene ID" value="GUITHDRAFT_110229"/>
</dbReference>
<dbReference type="AlphaFoldDB" id="L1J6S1"/>
<keyword evidence="3" id="KW-1185">Reference proteome</keyword>
<dbReference type="PaxDb" id="55529-EKX43774"/>
<evidence type="ECO:0008006" key="4">
    <source>
        <dbReference type="Google" id="ProtNLM"/>
    </source>
</evidence>
<protein>
    <recommendedName>
        <fullName evidence="4">Selenoprotein W</fullName>
    </recommendedName>
</protein>
<dbReference type="OrthoDB" id="444492at2759"/>
<dbReference type="KEGG" id="gtt:GUITHDRAFT_110229"/>
<dbReference type="EMBL" id="JH993008">
    <property type="protein sequence ID" value="EKX43774.1"/>
    <property type="molecule type" value="Genomic_DNA"/>
</dbReference>
<dbReference type="Proteomes" id="UP000011087">
    <property type="component" value="Unassembled WGS sequence"/>
</dbReference>
<evidence type="ECO:0000313" key="1">
    <source>
        <dbReference type="EMBL" id="EKX43774.1"/>
    </source>
</evidence>
<evidence type="ECO:0000313" key="3">
    <source>
        <dbReference type="Proteomes" id="UP000011087"/>
    </source>
</evidence>
<dbReference type="HOGENOM" id="CLU_170012_0_0_1"/>
<accession>L1J6S1</accession>
<proteinExistence type="predicted"/>
<reference evidence="2" key="3">
    <citation type="submission" date="2015-06" db="UniProtKB">
        <authorList>
            <consortium name="EnsemblProtists"/>
        </authorList>
    </citation>
    <scope>IDENTIFICATION</scope>
</reference>
<dbReference type="GeneID" id="17300508"/>
<reference evidence="3" key="2">
    <citation type="submission" date="2012-11" db="EMBL/GenBank/DDBJ databases">
        <authorList>
            <person name="Kuo A."/>
            <person name="Curtis B.A."/>
            <person name="Tanifuji G."/>
            <person name="Burki F."/>
            <person name="Gruber A."/>
            <person name="Irimia M."/>
            <person name="Maruyama S."/>
            <person name="Arias M.C."/>
            <person name="Ball S.G."/>
            <person name="Gile G.H."/>
            <person name="Hirakawa Y."/>
            <person name="Hopkins J.F."/>
            <person name="Rensing S.A."/>
            <person name="Schmutz J."/>
            <person name="Symeonidi A."/>
            <person name="Elias M."/>
            <person name="Eveleigh R.J."/>
            <person name="Herman E.K."/>
            <person name="Klute M.J."/>
            <person name="Nakayama T."/>
            <person name="Obornik M."/>
            <person name="Reyes-Prieto A."/>
            <person name="Armbrust E.V."/>
            <person name="Aves S.J."/>
            <person name="Beiko R.G."/>
            <person name="Coutinho P."/>
            <person name="Dacks J.B."/>
            <person name="Durnford D.G."/>
            <person name="Fast N.M."/>
            <person name="Green B.R."/>
            <person name="Grisdale C."/>
            <person name="Hempe F."/>
            <person name="Henrissat B."/>
            <person name="Hoppner M.P."/>
            <person name="Ishida K.-I."/>
            <person name="Kim E."/>
            <person name="Koreny L."/>
            <person name="Kroth P.G."/>
            <person name="Liu Y."/>
            <person name="Malik S.-B."/>
            <person name="Maier U.G."/>
            <person name="McRose D."/>
            <person name="Mock T."/>
            <person name="Neilson J.A."/>
            <person name="Onodera N.T."/>
            <person name="Poole A.M."/>
            <person name="Pritham E.J."/>
            <person name="Richards T.A."/>
            <person name="Rocap G."/>
            <person name="Roy S.W."/>
            <person name="Sarai C."/>
            <person name="Schaack S."/>
            <person name="Shirato S."/>
            <person name="Slamovits C.H."/>
            <person name="Spencer D.F."/>
            <person name="Suzuki S."/>
            <person name="Worden A.Z."/>
            <person name="Zauner S."/>
            <person name="Barry K."/>
            <person name="Bell C."/>
            <person name="Bharti A.K."/>
            <person name="Crow J.A."/>
            <person name="Grimwood J."/>
            <person name="Kramer R."/>
            <person name="Lindquist E."/>
            <person name="Lucas S."/>
            <person name="Salamov A."/>
            <person name="McFadden G.I."/>
            <person name="Lane C.E."/>
            <person name="Keeling P.J."/>
            <person name="Gray M.W."/>
            <person name="Grigoriev I.V."/>
            <person name="Archibald J.M."/>
        </authorList>
    </citation>
    <scope>NUCLEOTIDE SEQUENCE</scope>
    <source>
        <strain evidence="3">CCMP2712</strain>
    </source>
</reference>
<dbReference type="RefSeq" id="XP_005830754.1">
    <property type="nucleotide sequence ID" value="XM_005830697.1"/>
</dbReference>
<name>L1J6S1_GUITC</name>
<organism evidence="1">
    <name type="scientific">Guillardia theta (strain CCMP2712)</name>
    <name type="common">Cryptophyte</name>
    <dbReference type="NCBI Taxonomy" id="905079"/>
    <lineage>
        <taxon>Eukaryota</taxon>
        <taxon>Cryptophyceae</taxon>
        <taxon>Pyrenomonadales</taxon>
        <taxon>Geminigeraceae</taxon>
        <taxon>Guillardia</taxon>
    </lineage>
</organism>
<reference evidence="1 3" key="1">
    <citation type="journal article" date="2012" name="Nature">
        <title>Algal genomes reveal evolutionary mosaicism and the fate of nucleomorphs.</title>
        <authorList>
            <consortium name="DOE Joint Genome Institute"/>
            <person name="Curtis B.A."/>
            <person name="Tanifuji G."/>
            <person name="Burki F."/>
            <person name="Gruber A."/>
            <person name="Irimia M."/>
            <person name="Maruyama S."/>
            <person name="Arias M.C."/>
            <person name="Ball S.G."/>
            <person name="Gile G.H."/>
            <person name="Hirakawa Y."/>
            <person name="Hopkins J.F."/>
            <person name="Kuo A."/>
            <person name="Rensing S.A."/>
            <person name="Schmutz J."/>
            <person name="Symeonidi A."/>
            <person name="Elias M."/>
            <person name="Eveleigh R.J."/>
            <person name="Herman E.K."/>
            <person name="Klute M.J."/>
            <person name="Nakayama T."/>
            <person name="Obornik M."/>
            <person name="Reyes-Prieto A."/>
            <person name="Armbrust E.V."/>
            <person name="Aves S.J."/>
            <person name="Beiko R.G."/>
            <person name="Coutinho P."/>
            <person name="Dacks J.B."/>
            <person name="Durnford D.G."/>
            <person name="Fast N.M."/>
            <person name="Green B.R."/>
            <person name="Grisdale C.J."/>
            <person name="Hempel F."/>
            <person name="Henrissat B."/>
            <person name="Hoppner M.P."/>
            <person name="Ishida K."/>
            <person name="Kim E."/>
            <person name="Koreny L."/>
            <person name="Kroth P.G."/>
            <person name="Liu Y."/>
            <person name="Malik S.B."/>
            <person name="Maier U.G."/>
            <person name="McRose D."/>
            <person name="Mock T."/>
            <person name="Neilson J.A."/>
            <person name="Onodera N.T."/>
            <person name="Poole A.M."/>
            <person name="Pritham E.J."/>
            <person name="Richards T.A."/>
            <person name="Rocap G."/>
            <person name="Roy S.W."/>
            <person name="Sarai C."/>
            <person name="Schaack S."/>
            <person name="Shirato S."/>
            <person name="Slamovits C.H."/>
            <person name="Spencer D.F."/>
            <person name="Suzuki S."/>
            <person name="Worden A.Z."/>
            <person name="Zauner S."/>
            <person name="Barry K."/>
            <person name="Bell C."/>
            <person name="Bharti A.K."/>
            <person name="Crow J.A."/>
            <person name="Grimwood J."/>
            <person name="Kramer R."/>
            <person name="Lindquist E."/>
            <person name="Lucas S."/>
            <person name="Salamov A."/>
            <person name="McFadden G.I."/>
            <person name="Lane C.E."/>
            <person name="Keeling P.J."/>
            <person name="Gray M.W."/>
            <person name="Grigoriev I.V."/>
            <person name="Archibald J.M."/>
        </authorList>
    </citation>
    <scope>NUCLEOTIDE SEQUENCE</scope>
    <source>
        <strain evidence="1 3">CCMP2712</strain>
    </source>
</reference>
<dbReference type="Gene3D" id="3.40.30.10">
    <property type="entry name" value="Glutaredoxin"/>
    <property type="match status" value="1"/>
</dbReference>
<dbReference type="OMA" id="FFEVMIA"/>